<feature type="compositionally biased region" description="Acidic residues" evidence="4">
    <location>
        <begin position="87"/>
        <end position="96"/>
    </location>
</feature>
<keyword evidence="3" id="KW-0067">ATP-binding</keyword>
<sequence length="698" mass="77151">MGDLTSAHLRTIREELQEFANQIAASPTYGTPPRTDIAGFIASGEGLLSCLDDGSSQPKKKKRKPNERGGGEGDSDAYPSDGSGIAGEDEAGETEAGEGGGGDADADAFDEPKLLAFLNDIGRLIRLKHNAPPLGKEHLEVLARQAHPHQRKGAGFLHQAGAGRFKGAILADPPGLGKSLTALLAALAARQSGDGPILIVVPASCAYQWMQEIGKAFKHGTFNSLHLKDGSVSPFDLSRYDIVVATYNYVASERSRISKYLKAVAAYEKKETLVVPRRPRVTLLSEIFGMDGKPMGRTLILDEVHAIKNFRGKTYAAIFELRCRYIQCFMLSGTPLDNTWRDVYALLTLLRGHPIELPIHLLLAFTNYDGFMENKRHLAVPRGNYLLRIIRLMDAVTIRRPPQIAGLALPLCTLEVVEFTLPDRDVETSNDHFIEYKKASGAKNKGTGSSKSNKSNKMMGWKSLTLAEQWAYHPRLPDILSLVRKSMKSGMNGGNESGDALKLTDEEQTQLDEWRRMLRQDGNWRSARVDVIADLVDKLRDLQPDVGIVIMADSTYFLDVVQAAMEEMYQPLHCCRFDGRKGPAVRHQALATFAEHRGPKVMLASRGAGGQGLNMQSANVLIRCGPWWKVSWEEQAVGRVHRQGQTKAVQVFELNAKGCAVEKARMDIRQQKDETIQRIVRPITRADNAQMPYIGRFS</sequence>
<dbReference type="InterPro" id="IPR050628">
    <property type="entry name" value="SNF2_RAD54_helicase_TF"/>
</dbReference>
<gene>
    <name evidence="7" type="ORF">LTR82_003686</name>
</gene>
<dbReference type="InterPro" id="IPR001650">
    <property type="entry name" value="Helicase_C-like"/>
</dbReference>
<dbReference type="PANTHER" id="PTHR45626:SF11">
    <property type="entry name" value="FAMILY HELICASE, PUTATIVE (AFU_ORTHOLOGUE AFUA_5G06590)-RELATED"/>
    <property type="match status" value="1"/>
</dbReference>
<dbReference type="PROSITE" id="PS51194">
    <property type="entry name" value="HELICASE_CTER"/>
    <property type="match status" value="1"/>
</dbReference>
<evidence type="ECO:0000259" key="5">
    <source>
        <dbReference type="PROSITE" id="PS51192"/>
    </source>
</evidence>
<dbReference type="SMART" id="SM00490">
    <property type="entry name" value="HELICc"/>
    <property type="match status" value="1"/>
</dbReference>
<dbReference type="GO" id="GO:0006281">
    <property type="term" value="P:DNA repair"/>
    <property type="evidence" value="ECO:0007669"/>
    <property type="project" value="TreeGrafter"/>
</dbReference>
<comment type="caution">
    <text evidence="7">The sequence shown here is derived from an EMBL/GenBank/DDBJ whole genome shotgun (WGS) entry which is preliminary data.</text>
</comment>
<dbReference type="Pfam" id="PF00271">
    <property type="entry name" value="Helicase_C"/>
    <property type="match status" value="1"/>
</dbReference>
<accession>A0AAN6JIB1</accession>
<evidence type="ECO:0000313" key="8">
    <source>
        <dbReference type="Proteomes" id="UP001168146"/>
    </source>
</evidence>
<dbReference type="SUPFAM" id="SSF52540">
    <property type="entry name" value="P-loop containing nucleoside triphosphate hydrolases"/>
    <property type="match status" value="2"/>
</dbReference>
<dbReference type="Gene3D" id="3.40.50.300">
    <property type="entry name" value="P-loop containing nucleotide triphosphate hydrolases"/>
    <property type="match status" value="1"/>
</dbReference>
<dbReference type="InterPro" id="IPR014001">
    <property type="entry name" value="Helicase_ATP-bd"/>
</dbReference>
<evidence type="ECO:0000256" key="3">
    <source>
        <dbReference type="ARBA" id="ARBA00022840"/>
    </source>
</evidence>
<organism evidence="7 8">
    <name type="scientific">Friedmanniomyces endolithicus</name>
    <dbReference type="NCBI Taxonomy" id="329885"/>
    <lineage>
        <taxon>Eukaryota</taxon>
        <taxon>Fungi</taxon>
        <taxon>Dikarya</taxon>
        <taxon>Ascomycota</taxon>
        <taxon>Pezizomycotina</taxon>
        <taxon>Dothideomycetes</taxon>
        <taxon>Dothideomycetidae</taxon>
        <taxon>Mycosphaerellales</taxon>
        <taxon>Teratosphaeriaceae</taxon>
        <taxon>Friedmanniomyces</taxon>
    </lineage>
</organism>
<dbReference type="EMBL" id="JASUXU010000007">
    <property type="protein sequence ID" value="KAK0325403.1"/>
    <property type="molecule type" value="Genomic_DNA"/>
</dbReference>
<keyword evidence="2" id="KW-0378">Hydrolase</keyword>
<dbReference type="GO" id="GO:0016787">
    <property type="term" value="F:hydrolase activity"/>
    <property type="evidence" value="ECO:0007669"/>
    <property type="project" value="UniProtKB-KW"/>
</dbReference>
<evidence type="ECO:0000259" key="6">
    <source>
        <dbReference type="PROSITE" id="PS51194"/>
    </source>
</evidence>
<feature type="domain" description="Helicase C-terminal" evidence="6">
    <location>
        <begin position="534"/>
        <end position="680"/>
    </location>
</feature>
<dbReference type="SMART" id="SM00487">
    <property type="entry name" value="DEXDc"/>
    <property type="match status" value="1"/>
</dbReference>
<evidence type="ECO:0000313" key="7">
    <source>
        <dbReference type="EMBL" id="KAK0325403.1"/>
    </source>
</evidence>
<feature type="domain" description="Helicase ATP-binding" evidence="5">
    <location>
        <begin position="159"/>
        <end position="353"/>
    </location>
</feature>
<evidence type="ECO:0008006" key="9">
    <source>
        <dbReference type="Google" id="ProtNLM"/>
    </source>
</evidence>
<feature type="region of interest" description="Disordered" evidence="4">
    <location>
        <begin position="48"/>
        <end position="106"/>
    </location>
</feature>
<evidence type="ECO:0000256" key="2">
    <source>
        <dbReference type="ARBA" id="ARBA00022801"/>
    </source>
</evidence>
<dbReference type="Proteomes" id="UP001168146">
    <property type="component" value="Unassembled WGS sequence"/>
</dbReference>
<dbReference type="GO" id="GO:0005634">
    <property type="term" value="C:nucleus"/>
    <property type="evidence" value="ECO:0007669"/>
    <property type="project" value="TreeGrafter"/>
</dbReference>
<dbReference type="InterPro" id="IPR038718">
    <property type="entry name" value="SNF2-like_sf"/>
</dbReference>
<name>A0AAN6JIB1_9PEZI</name>
<dbReference type="CDD" id="cd18793">
    <property type="entry name" value="SF2_C_SNF"/>
    <property type="match status" value="1"/>
</dbReference>
<keyword evidence="1" id="KW-0547">Nucleotide-binding</keyword>
<evidence type="ECO:0000256" key="4">
    <source>
        <dbReference type="SAM" id="MobiDB-lite"/>
    </source>
</evidence>
<dbReference type="Gene3D" id="3.40.50.10810">
    <property type="entry name" value="Tandem AAA-ATPase domain"/>
    <property type="match status" value="1"/>
</dbReference>
<dbReference type="GO" id="GO:0008094">
    <property type="term" value="F:ATP-dependent activity, acting on DNA"/>
    <property type="evidence" value="ECO:0007669"/>
    <property type="project" value="TreeGrafter"/>
</dbReference>
<reference evidence="7" key="1">
    <citation type="submission" date="2021-12" db="EMBL/GenBank/DDBJ databases">
        <title>Black yeast isolated from Biological Soil Crust.</title>
        <authorList>
            <person name="Kurbessoian T."/>
        </authorList>
    </citation>
    <scope>NUCLEOTIDE SEQUENCE</scope>
    <source>
        <strain evidence="7">CCFEE 5208</strain>
    </source>
</reference>
<dbReference type="InterPro" id="IPR027417">
    <property type="entry name" value="P-loop_NTPase"/>
</dbReference>
<dbReference type="Pfam" id="PF00176">
    <property type="entry name" value="SNF2-rel_dom"/>
    <property type="match status" value="1"/>
</dbReference>
<proteinExistence type="predicted"/>
<dbReference type="AlphaFoldDB" id="A0AAN6JIB1"/>
<dbReference type="InterPro" id="IPR049730">
    <property type="entry name" value="SNF2/RAD54-like_C"/>
</dbReference>
<evidence type="ECO:0000256" key="1">
    <source>
        <dbReference type="ARBA" id="ARBA00022741"/>
    </source>
</evidence>
<protein>
    <recommendedName>
        <fullName evidence="9">Helicase ATP-binding domain-containing protein</fullName>
    </recommendedName>
</protein>
<dbReference type="PANTHER" id="PTHR45626">
    <property type="entry name" value="TRANSCRIPTION TERMINATION FACTOR 2-RELATED"/>
    <property type="match status" value="1"/>
</dbReference>
<dbReference type="GO" id="GO:0005524">
    <property type="term" value="F:ATP binding"/>
    <property type="evidence" value="ECO:0007669"/>
    <property type="project" value="UniProtKB-KW"/>
</dbReference>
<dbReference type="PROSITE" id="PS51192">
    <property type="entry name" value="HELICASE_ATP_BIND_1"/>
    <property type="match status" value="1"/>
</dbReference>
<dbReference type="InterPro" id="IPR000330">
    <property type="entry name" value="SNF2_N"/>
</dbReference>